<evidence type="ECO:0000256" key="4">
    <source>
        <dbReference type="ARBA" id="ARBA00022801"/>
    </source>
</evidence>
<dbReference type="OrthoDB" id="291007at2759"/>
<reference evidence="13 14" key="1">
    <citation type="submission" date="2019-01" db="EMBL/GenBank/DDBJ databases">
        <authorList>
            <person name="Sayadi A."/>
        </authorList>
    </citation>
    <scope>NUCLEOTIDE SEQUENCE [LARGE SCALE GENOMIC DNA]</scope>
</reference>
<evidence type="ECO:0000256" key="7">
    <source>
        <dbReference type="ARBA" id="ARBA00023145"/>
    </source>
</evidence>
<dbReference type="EMBL" id="CAACVG010012916">
    <property type="protein sequence ID" value="VEN61049.1"/>
    <property type="molecule type" value="Genomic_DNA"/>
</dbReference>
<dbReference type="InterPro" id="IPR024079">
    <property type="entry name" value="MetalloPept_cat_dom_sf"/>
</dbReference>
<dbReference type="AlphaFoldDB" id="A0A653DM34"/>
<keyword evidence="1 10" id="KW-0645">Protease</keyword>
<evidence type="ECO:0000256" key="8">
    <source>
        <dbReference type="ARBA" id="ARBA00023157"/>
    </source>
</evidence>
<evidence type="ECO:0000256" key="3">
    <source>
        <dbReference type="ARBA" id="ARBA00022729"/>
    </source>
</evidence>
<dbReference type="PRINTS" id="PR00480">
    <property type="entry name" value="ASTACIN"/>
</dbReference>
<keyword evidence="14" id="KW-1185">Reference proteome</keyword>
<feature type="binding site" evidence="10">
    <location>
        <position position="168"/>
    </location>
    <ligand>
        <name>Zn(2+)</name>
        <dbReference type="ChEBI" id="CHEBI:29105"/>
        <note>catalytic</note>
    </ligand>
</feature>
<dbReference type="GO" id="GO:0008270">
    <property type="term" value="F:zinc ion binding"/>
    <property type="evidence" value="ECO:0007669"/>
    <property type="project" value="UniProtKB-UniRule"/>
</dbReference>
<keyword evidence="6 10" id="KW-0482">Metalloprotease</keyword>
<keyword evidence="9" id="KW-0325">Glycoprotein</keyword>
<dbReference type="InterPro" id="IPR001506">
    <property type="entry name" value="Peptidase_M12A"/>
</dbReference>
<evidence type="ECO:0000256" key="9">
    <source>
        <dbReference type="ARBA" id="ARBA00023180"/>
    </source>
</evidence>
<sequence>MYLLLGLVICAFIPAVLYCIPLDREVGVYMTSKDDVGQKDNELDIGYDRSKPNPEELGGYFEGDIVLPREMDRNGLTSSKYRWPNGVLPYVIKGNYTVNETEVIKKAVELYHKYTCLTFREKLPSDEDYFAIVSSDIGCWSNIGRQGGMQVVNLQAPDCVRKVGTAAHEFMHIAGFVHELSRYDRDEYVEINWDNVREDHKHNFKKQREGEINEYGVSYDYNSVMHYSRFAFTENKNVPSIIAKIHSKAKNMGQRLGFSIKDITEVNAMYNCSEKTQVAWDVYNERKPKVAADEYIFSE</sequence>
<evidence type="ECO:0000256" key="6">
    <source>
        <dbReference type="ARBA" id="ARBA00023049"/>
    </source>
</evidence>
<keyword evidence="8" id="KW-1015">Disulfide bond</keyword>
<evidence type="ECO:0000313" key="14">
    <source>
        <dbReference type="Proteomes" id="UP000410492"/>
    </source>
</evidence>
<feature type="chain" id="PRO_5025073840" description="Metalloendopeptidase" evidence="11">
    <location>
        <begin position="20"/>
        <end position="299"/>
    </location>
</feature>
<dbReference type="GO" id="GO:0006508">
    <property type="term" value="P:proteolysis"/>
    <property type="evidence" value="ECO:0007669"/>
    <property type="project" value="UniProtKB-KW"/>
</dbReference>
<evidence type="ECO:0000313" key="13">
    <source>
        <dbReference type="EMBL" id="VEN61049.1"/>
    </source>
</evidence>
<proteinExistence type="predicted"/>
<comment type="caution">
    <text evidence="10">Lacks conserved residue(s) required for the propagation of feature annotation.</text>
</comment>
<keyword evidence="3 11" id="KW-0732">Signal</keyword>
<keyword evidence="2 10" id="KW-0479">Metal-binding</keyword>
<comment type="cofactor">
    <cofactor evidence="10 11">
        <name>Zn(2+)</name>
        <dbReference type="ChEBI" id="CHEBI:29105"/>
    </cofactor>
    <text evidence="10 11">Binds 1 zinc ion per subunit.</text>
</comment>
<dbReference type="PANTHER" id="PTHR10127:SF780">
    <property type="entry name" value="METALLOENDOPEPTIDASE"/>
    <property type="match status" value="1"/>
</dbReference>
<gene>
    <name evidence="13" type="ORF">CALMAC_LOCUS18562</name>
</gene>
<evidence type="ECO:0000256" key="1">
    <source>
        <dbReference type="ARBA" id="ARBA00022670"/>
    </source>
</evidence>
<accession>A0A653DM34</accession>
<dbReference type="SUPFAM" id="SSF55486">
    <property type="entry name" value="Metalloproteases ('zincins'), catalytic domain"/>
    <property type="match status" value="1"/>
</dbReference>
<dbReference type="EC" id="3.4.24.-" evidence="11"/>
<dbReference type="PANTHER" id="PTHR10127">
    <property type="entry name" value="DISCOIDIN, CUB, EGF, LAMININ , AND ZINC METALLOPROTEASE DOMAIN CONTAINING"/>
    <property type="match status" value="1"/>
</dbReference>
<dbReference type="InterPro" id="IPR034035">
    <property type="entry name" value="Astacin-like_dom"/>
</dbReference>
<evidence type="ECO:0000256" key="10">
    <source>
        <dbReference type="PROSITE-ProRule" id="PRU01211"/>
    </source>
</evidence>
<name>A0A653DM34_CALMS</name>
<dbReference type="Proteomes" id="UP000410492">
    <property type="component" value="Unassembled WGS sequence"/>
</dbReference>
<evidence type="ECO:0000256" key="5">
    <source>
        <dbReference type="ARBA" id="ARBA00022833"/>
    </source>
</evidence>
<dbReference type="Pfam" id="PF01400">
    <property type="entry name" value="Astacin"/>
    <property type="match status" value="1"/>
</dbReference>
<dbReference type="Gene3D" id="3.40.390.10">
    <property type="entry name" value="Collagenase (Catalytic Domain)"/>
    <property type="match status" value="1"/>
</dbReference>
<dbReference type="GO" id="GO:0004222">
    <property type="term" value="F:metalloendopeptidase activity"/>
    <property type="evidence" value="ECO:0007669"/>
    <property type="project" value="UniProtKB-UniRule"/>
</dbReference>
<organism evidence="13 14">
    <name type="scientific">Callosobruchus maculatus</name>
    <name type="common">Southern cowpea weevil</name>
    <name type="synonym">Pulse bruchid</name>
    <dbReference type="NCBI Taxonomy" id="64391"/>
    <lineage>
        <taxon>Eukaryota</taxon>
        <taxon>Metazoa</taxon>
        <taxon>Ecdysozoa</taxon>
        <taxon>Arthropoda</taxon>
        <taxon>Hexapoda</taxon>
        <taxon>Insecta</taxon>
        <taxon>Pterygota</taxon>
        <taxon>Neoptera</taxon>
        <taxon>Endopterygota</taxon>
        <taxon>Coleoptera</taxon>
        <taxon>Polyphaga</taxon>
        <taxon>Cucujiformia</taxon>
        <taxon>Chrysomeloidea</taxon>
        <taxon>Chrysomelidae</taxon>
        <taxon>Bruchinae</taxon>
        <taxon>Bruchini</taxon>
        <taxon>Callosobruchus</taxon>
    </lineage>
</organism>
<dbReference type="CDD" id="cd04280">
    <property type="entry name" value="ZnMc_astacin_like"/>
    <property type="match status" value="1"/>
</dbReference>
<feature type="signal peptide" evidence="11">
    <location>
        <begin position="1"/>
        <end position="19"/>
    </location>
</feature>
<dbReference type="InterPro" id="IPR006026">
    <property type="entry name" value="Peptidase_Metallo"/>
</dbReference>
<keyword evidence="5 10" id="KW-0862">Zinc</keyword>
<evidence type="ECO:0000256" key="2">
    <source>
        <dbReference type="ARBA" id="ARBA00022723"/>
    </source>
</evidence>
<feature type="binding site" evidence="10">
    <location>
        <position position="178"/>
    </location>
    <ligand>
        <name>Zn(2+)</name>
        <dbReference type="ChEBI" id="CHEBI:29105"/>
        <note>catalytic</note>
    </ligand>
</feature>
<dbReference type="FunFam" id="3.40.390.10:FF:000015">
    <property type="entry name" value="Meprin A subunit"/>
    <property type="match status" value="1"/>
</dbReference>
<evidence type="ECO:0000256" key="11">
    <source>
        <dbReference type="RuleBase" id="RU361183"/>
    </source>
</evidence>
<evidence type="ECO:0000259" key="12">
    <source>
        <dbReference type="PROSITE" id="PS51864"/>
    </source>
</evidence>
<feature type="domain" description="Peptidase M12A" evidence="12">
    <location>
        <begin position="74"/>
        <end position="273"/>
    </location>
</feature>
<dbReference type="PROSITE" id="PS51864">
    <property type="entry name" value="ASTACIN"/>
    <property type="match status" value="1"/>
</dbReference>
<keyword evidence="4 10" id="KW-0378">Hydrolase</keyword>
<dbReference type="SMART" id="SM00235">
    <property type="entry name" value="ZnMc"/>
    <property type="match status" value="1"/>
</dbReference>
<feature type="binding site" evidence="10">
    <location>
        <position position="172"/>
    </location>
    <ligand>
        <name>Zn(2+)</name>
        <dbReference type="ChEBI" id="CHEBI:29105"/>
        <note>catalytic</note>
    </ligand>
</feature>
<feature type="active site" evidence="10">
    <location>
        <position position="169"/>
    </location>
</feature>
<keyword evidence="7" id="KW-0865">Zymogen</keyword>
<protein>
    <recommendedName>
        <fullName evidence="11">Metalloendopeptidase</fullName>
        <ecNumber evidence="11">3.4.24.-</ecNumber>
    </recommendedName>
</protein>